<feature type="region of interest" description="Disordered" evidence="2">
    <location>
        <begin position="375"/>
        <end position="396"/>
    </location>
</feature>
<evidence type="ECO:0000256" key="2">
    <source>
        <dbReference type="SAM" id="MobiDB-lite"/>
    </source>
</evidence>
<feature type="domain" description="FHA" evidence="3">
    <location>
        <begin position="275"/>
        <end position="334"/>
    </location>
</feature>
<name>A0ABQ4AJL2_9ACTN</name>
<reference evidence="4 5" key="1">
    <citation type="submission" date="2021-01" db="EMBL/GenBank/DDBJ databases">
        <title>Whole genome shotgun sequence of Actinoplanes lobatus NBRC 12513.</title>
        <authorList>
            <person name="Komaki H."/>
            <person name="Tamura T."/>
        </authorList>
    </citation>
    <scope>NUCLEOTIDE SEQUENCE [LARGE SCALE GENOMIC DNA]</scope>
    <source>
        <strain evidence="4 5">NBRC 12513</strain>
    </source>
</reference>
<dbReference type="Gene3D" id="2.60.200.20">
    <property type="match status" value="1"/>
</dbReference>
<organism evidence="4 5">
    <name type="scientific">Actinoplanes lobatus</name>
    <dbReference type="NCBI Taxonomy" id="113568"/>
    <lineage>
        <taxon>Bacteria</taxon>
        <taxon>Bacillati</taxon>
        <taxon>Actinomycetota</taxon>
        <taxon>Actinomycetes</taxon>
        <taxon>Micromonosporales</taxon>
        <taxon>Micromonosporaceae</taxon>
        <taxon>Actinoplanes</taxon>
    </lineage>
</organism>
<dbReference type="EMBL" id="BOMP01000051">
    <property type="protein sequence ID" value="GIE40679.1"/>
    <property type="molecule type" value="Genomic_DNA"/>
</dbReference>
<comment type="caution">
    <text evidence="4">The sequence shown here is derived from an EMBL/GenBank/DDBJ whole genome shotgun (WGS) entry which is preliminary data.</text>
</comment>
<proteinExistence type="predicted"/>
<evidence type="ECO:0000313" key="4">
    <source>
        <dbReference type="EMBL" id="GIE40679.1"/>
    </source>
</evidence>
<keyword evidence="1" id="KW-0597">Phosphoprotein</keyword>
<evidence type="ECO:0000259" key="3">
    <source>
        <dbReference type="PROSITE" id="PS50006"/>
    </source>
</evidence>
<protein>
    <recommendedName>
        <fullName evidence="3">FHA domain-containing protein</fullName>
    </recommendedName>
</protein>
<accession>A0ABQ4AJL2</accession>
<keyword evidence="5" id="KW-1185">Reference proteome</keyword>
<dbReference type="SUPFAM" id="SSF49879">
    <property type="entry name" value="SMAD/FHA domain"/>
    <property type="match status" value="1"/>
</dbReference>
<dbReference type="Proteomes" id="UP000631312">
    <property type="component" value="Unassembled WGS sequence"/>
</dbReference>
<dbReference type="InterPro" id="IPR000253">
    <property type="entry name" value="FHA_dom"/>
</dbReference>
<dbReference type="Pfam" id="PF00498">
    <property type="entry name" value="FHA"/>
    <property type="match status" value="1"/>
</dbReference>
<feature type="compositionally biased region" description="Basic and acidic residues" evidence="2">
    <location>
        <begin position="375"/>
        <end position="390"/>
    </location>
</feature>
<evidence type="ECO:0000313" key="5">
    <source>
        <dbReference type="Proteomes" id="UP000631312"/>
    </source>
</evidence>
<evidence type="ECO:0000256" key="1">
    <source>
        <dbReference type="ARBA" id="ARBA00022553"/>
    </source>
</evidence>
<gene>
    <name evidence="4" type="ORF">Alo02nite_35770</name>
</gene>
<dbReference type="PROSITE" id="PS50006">
    <property type="entry name" value="FHA_DOMAIN"/>
    <property type="match status" value="1"/>
</dbReference>
<sequence length="396" mass="43647">MSKFLETETGSRCRPKFPAERVIQECAAAEYVSAMPSPAATVDVSNVCWSTELPSTNGHPDLDRVIRLASAWRERYGADAEMAFVADTSLRDRLPEADQERWPALVTEWGVIEAAVADEVILPMARDNPKMMVLSRDNFIDHRREHPWIEDHPERFLAWQMNGDSIAFVPSGVKPEPLQRVSREKEDKLVHAAGLARSVLRTRWSCGDPYCTAAMTRQGELLLWPVADTEGRARCPFCEGLLAAIGPREQTKQLVLCDMAGAELLRFPIEAGVDVVIGRGRAIFGVGIDSLPSPPERHGRISRQHLLLRLRPDGCVTAVDLGSANGTRIHRAGAPPGDGARLEPHTAVTLGGHDLLSLARSVRVYVSGQRYPVGDDRTWSGRSEPPRTEIESEGTT</sequence>
<dbReference type="InterPro" id="IPR008984">
    <property type="entry name" value="SMAD_FHA_dom_sf"/>
</dbReference>